<evidence type="ECO:0008006" key="4">
    <source>
        <dbReference type="Google" id="ProtNLM"/>
    </source>
</evidence>
<reference evidence="2" key="2">
    <citation type="journal article" date="2020" name="Nat. Commun.">
        <title>Large-scale genome sequencing of mycorrhizal fungi provides insights into the early evolution of symbiotic traits.</title>
        <authorList>
            <person name="Miyauchi S."/>
            <person name="Kiss E."/>
            <person name="Kuo A."/>
            <person name="Drula E."/>
            <person name="Kohler A."/>
            <person name="Sanchez-Garcia M."/>
            <person name="Morin E."/>
            <person name="Andreopoulos B."/>
            <person name="Barry K.W."/>
            <person name="Bonito G."/>
            <person name="Buee M."/>
            <person name="Carver A."/>
            <person name="Chen C."/>
            <person name="Cichocki N."/>
            <person name="Clum A."/>
            <person name="Culley D."/>
            <person name="Crous P.W."/>
            <person name="Fauchery L."/>
            <person name="Girlanda M."/>
            <person name="Hayes R.D."/>
            <person name="Keri Z."/>
            <person name="LaButti K."/>
            <person name="Lipzen A."/>
            <person name="Lombard V."/>
            <person name="Magnuson J."/>
            <person name="Maillard F."/>
            <person name="Murat C."/>
            <person name="Nolan M."/>
            <person name="Ohm R.A."/>
            <person name="Pangilinan J."/>
            <person name="Pereira M.F."/>
            <person name="Perotto S."/>
            <person name="Peter M."/>
            <person name="Pfister S."/>
            <person name="Riley R."/>
            <person name="Sitrit Y."/>
            <person name="Stielow J.B."/>
            <person name="Szollosi G."/>
            <person name="Zifcakova L."/>
            <person name="Stursova M."/>
            <person name="Spatafora J.W."/>
            <person name="Tedersoo L."/>
            <person name="Vaario L.M."/>
            <person name="Yamada A."/>
            <person name="Yan M."/>
            <person name="Wang P."/>
            <person name="Xu J."/>
            <person name="Bruns T."/>
            <person name="Baldrian P."/>
            <person name="Vilgalys R."/>
            <person name="Dunand C."/>
            <person name="Henrissat B."/>
            <person name="Grigoriev I.V."/>
            <person name="Hibbett D."/>
            <person name="Nagy L.G."/>
            <person name="Martin F.M."/>
        </authorList>
    </citation>
    <scope>NUCLEOTIDE SEQUENCE</scope>
    <source>
        <strain evidence="2">Prilba</strain>
    </source>
</reference>
<name>A0A9P5MRJ2_9AGAM</name>
<keyword evidence="3" id="KW-1185">Reference proteome</keyword>
<feature type="transmembrane region" description="Helical" evidence="1">
    <location>
        <begin position="92"/>
        <end position="115"/>
    </location>
</feature>
<evidence type="ECO:0000256" key="1">
    <source>
        <dbReference type="SAM" id="Phobius"/>
    </source>
</evidence>
<organism evidence="2 3">
    <name type="scientific">Russula ochroleuca</name>
    <dbReference type="NCBI Taxonomy" id="152965"/>
    <lineage>
        <taxon>Eukaryota</taxon>
        <taxon>Fungi</taxon>
        <taxon>Dikarya</taxon>
        <taxon>Basidiomycota</taxon>
        <taxon>Agaricomycotina</taxon>
        <taxon>Agaricomycetes</taxon>
        <taxon>Russulales</taxon>
        <taxon>Russulaceae</taxon>
        <taxon>Russula</taxon>
    </lineage>
</organism>
<dbReference type="AlphaFoldDB" id="A0A9P5MRJ2"/>
<protein>
    <recommendedName>
        <fullName evidence="4">Transmembrane protein</fullName>
    </recommendedName>
</protein>
<dbReference type="Proteomes" id="UP000759537">
    <property type="component" value="Unassembled WGS sequence"/>
</dbReference>
<dbReference type="EMBL" id="WHVB01000016">
    <property type="protein sequence ID" value="KAF8475333.1"/>
    <property type="molecule type" value="Genomic_DNA"/>
</dbReference>
<comment type="caution">
    <text evidence="2">The sequence shown here is derived from an EMBL/GenBank/DDBJ whole genome shotgun (WGS) entry which is preliminary data.</text>
</comment>
<evidence type="ECO:0000313" key="2">
    <source>
        <dbReference type="EMBL" id="KAF8475333.1"/>
    </source>
</evidence>
<evidence type="ECO:0000313" key="3">
    <source>
        <dbReference type="Proteomes" id="UP000759537"/>
    </source>
</evidence>
<keyword evidence="1" id="KW-1133">Transmembrane helix</keyword>
<sequence length="130" mass="14591">MAVTHPVDIRDPCIPRSARCWWFLLRCSRSLQCFRLPDSPNSFFHCRLGPLFSSRSPHLSAMCLIPLTPVSLHFQLPPCLIPLTPISLLPPYIFVSVFVFVLTGPVSFPVAVLYARGGMREMVTKGCMES</sequence>
<keyword evidence="1" id="KW-0812">Transmembrane</keyword>
<accession>A0A9P5MRJ2</accession>
<reference evidence="2" key="1">
    <citation type="submission" date="2019-10" db="EMBL/GenBank/DDBJ databases">
        <authorList>
            <consortium name="DOE Joint Genome Institute"/>
            <person name="Kuo A."/>
            <person name="Miyauchi S."/>
            <person name="Kiss E."/>
            <person name="Drula E."/>
            <person name="Kohler A."/>
            <person name="Sanchez-Garcia M."/>
            <person name="Andreopoulos B."/>
            <person name="Barry K.W."/>
            <person name="Bonito G."/>
            <person name="Buee M."/>
            <person name="Carver A."/>
            <person name="Chen C."/>
            <person name="Cichocki N."/>
            <person name="Clum A."/>
            <person name="Culley D."/>
            <person name="Crous P.W."/>
            <person name="Fauchery L."/>
            <person name="Girlanda M."/>
            <person name="Hayes R."/>
            <person name="Keri Z."/>
            <person name="LaButti K."/>
            <person name="Lipzen A."/>
            <person name="Lombard V."/>
            <person name="Magnuson J."/>
            <person name="Maillard F."/>
            <person name="Morin E."/>
            <person name="Murat C."/>
            <person name="Nolan M."/>
            <person name="Ohm R."/>
            <person name="Pangilinan J."/>
            <person name="Pereira M."/>
            <person name="Perotto S."/>
            <person name="Peter M."/>
            <person name="Riley R."/>
            <person name="Sitrit Y."/>
            <person name="Stielow B."/>
            <person name="Szollosi G."/>
            <person name="Zifcakova L."/>
            <person name="Stursova M."/>
            <person name="Spatafora J.W."/>
            <person name="Tedersoo L."/>
            <person name="Vaario L.-M."/>
            <person name="Yamada A."/>
            <person name="Yan M."/>
            <person name="Wang P."/>
            <person name="Xu J."/>
            <person name="Bruns T."/>
            <person name="Baldrian P."/>
            <person name="Vilgalys R."/>
            <person name="Henrissat B."/>
            <person name="Grigoriev I.V."/>
            <person name="Hibbett D."/>
            <person name="Nagy L.G."/>
            <person name="Martin F.M."/>
        </authorList>
    </citation>
    <scope>NUCLEOTIDE SEQUENCE</scope>
    <source>
        <strain evidence="2">Prilba</strain>
    </source>
</reference>
<gene>
    <name evidence="2" type="ORF">DFH94DRAFT_846623</name>
</gene>
<keyword evidence="1" id="KW-0472">Membrane</keyword>
<proteinExistence type="predicted"/>